<evidence type="ECO:0000313" key="2">
    <source>
        <dbReference type="EMBL" id="KAL2642983.1"/>
    </source>
</evidence>
<protein>
    <submittedName>
        <fullName evidence="2">Uncharacterized protein</fullName>
    </submittedName>
</protein>
<proteinExistence type="predicted"/>
<dbReference type="AlphaFoldDB" id="A0ABD1Z5H3"/>
<comment type="caution">
    <text evidence="2">The sequence shown here is derived from an EMBL/GenBank/DDBJ whole genome shotgun (WGS) entry which is preliminary data.</text>
</comment>
<sequence>MYENLVHILAKKSIRKTAWALSSLDNYTDLILEANTRFRNNKERICGFKEEVKKLLRLTRDTLASLADAKDVLKANKQRIAELKEEKAAIAALQVIRDVEASQCVTEFKLSKKQVREQSMDRGVKLRSW</sequence>
<dbReference type="EMBL" id="JBHFFA010000002">
    <property type="protein sequence ID" value="KAL2642983.1"/>
    <property type="molecule type" value="Genomic_DNA"/>
</dbReference>
<reference evidence="2 3" key="1">
    <citation type="submission" date="2024-09" db="EMBL/GenBank/DDBJ databases">
        <title>Chromosome-scale assembly of Riccia fluitans.</title>
        <authorList>
            <person name="Paukszto L."/>
            <person name="Sawicki J."/>
            <person name="Karawczyk K."/>
            <person name="Piernik-Szablinska J."/>
            <person name="Szczecinska M."/>
            <person name="Mazdziarz M."/>
        </authorList>
    </citation>
    <scope>NUCLEOTIDE SEQUENCE [LARGE SCALE GENOMIC DNA]</scope>
    <source>
        <strain evidence="2">Rf_01</strain>
        <tissue evidence="2">Aerial parts of the thallus</tissue>
    </source>
</reference>
<dbReference type="Proteomes" id="UP001605036">
    <property type="component" value="Unassembled WGS sequence"/>
</dbReference>
<organism evidence="2 3">
    <name type="scientific">Riccia fluitans</name>
    <dbReference type="NCBI Taxonomy" id="41844"/>
    <lineage>
        <taxon>Eukaryota</taxon>
        <taxon>Viridiplantae</taxon>
        <taxon>Streptophyta</taxon>
        <taxon>Embryophyta</taxon>
        <taxon>Marchantiophyta</taxon>
        <taxon>Marchantiopsida</taxon>
        <taxon>Marchantiidae</taxon>
        <taxon>Marchantiales</taxon>
        <taxon>Ricciaceae</taxon>
        <taxon>Riccia</taxon>
    </lineage>
</organism>
<name>A0ABD1Z5H3_9MARC</name>
<keyword evidence="1" id="KW-0175">Coiled coil</keyword>
<evidence type="ECO:0000256" key="1">
    <source>
        <dbReference type="SAM" id="Coils"/>
    </source>
</evidence>
<gene>
    <name evidence="2" type="ORF">R1flu_010570</name>
</gene>
<keyword evidence="3" id="KW-1185">Reference proteome</keyword>
<evidence type="ECO:0000313" key="3">
    <source>
        <dbReference type="Proteomes" id="UP001605036"/>
    </source>
</evidence>
<accession>A0ABD1Z5H3</accession>
<feature type="coiled-coil region" evidence="1">
    <location>
        <begin position="66"/>
        <end position="93"/>
    </location>
</feature>